<keyword evidence="1" id="KW-1133">Transmembrane helix</keyword>
<organism evidence="2 3">
    <name type="scientific">Candidatus Iainarchaeum sp</name>
    <dbReference type="NCBI Taxonomy" id="3101447"/>
    <lineage>
        <taxon>Archaea</taxon>
        <taxon>Candidatus Iainarchaeota</taxon>
        <taxon>Candidatus Iainarchaeia</taxon>
        <taxon>Candidatus Iainarchaeales</taxon>
        <taxon>Candidatus Iainarchaeaceae</taxon>
        <taxon>Candidatus Iainarchaeum</taxon>
    </lineage>
</organism>
<keyword evidence="1" id="KW-0812">Transmembrane</keyword>
<protein>
    <submittedName>
        <fullName evidence="2">Uncharacterized protein</fullName>
    </submittedName>
</protein>
<comment type="caution">
    <text evidence="2">The sequence shown here is derived from an EMBL/GenBank/DDBJ whole genome shotgun (WGS) entry which is preliminary data.</text>
</comment>
<proteinExistence type="predicted"/>
<name>A0A8T4C7E5_9ARCH</name>
<evidence type="ECO:0000313" key="2">
    <source>
        <dbReference type="EMBL" id="MBM3282351.1"/>
    </source>
</evidence>
<evidence type="ECO:0000313" key="3">
    <source>
        <dbReference type="Proteomes" id="UP000774699"/>
    </source>
</evidence>
<dbReference type="Proteomes" id="UP000774699">
    <property type="component" value="Unassembled WGS sequence"/>
</dbReference>
<keyword evidence="1" id="KW-0472">Membrane</keyword>
<feature type="transmembrane region" description="Helical" evidence="1">
    <location>
        <begin position="12"/>
        <end position="31"/>
    </location>
</feature>
<feature type="transmembrane region" description="Helical" evidence="1">
    <location>
        <begin position="37"/>
        <end position="54"/>
    </location>
</feature>
<feature type="transmembrane region" description="Helical" evidence="1">
    <location>
        <begin position="84"/>
        <end position="101"/>
    </location>
</feature>
<gene>
    <name evidence="2" type="ORF">FJY86_03360</name>
</gene>
<accession>A0A8T4C7E5</accession>
<sequence>MTHNQERGNLIIGTLLVILGLALVPFIIKLVFPQIDLIYKVVLIFAIYSFVTQMLQNNSTLSLLITGILVYFMVFKYGDIFTSLWFLSIIFTYVGGTLLVTSARDFFGFGGEEGGHGMHPPR</sequence>
<reference evidence="2" key="1">
    <citation type="submission" date="2019-03" db="EMBL/GenBank/DDBJ databases">
        <title>Lake Tanganyika Metagenome-Assembled Genomes (MAGs).</title>
        <authorList>
            <person name="Tran P."/>
        </authorList>
    </citation>
    <scope>NUCLEOTIDE SEQUENCE</scope>
    <source>
        <strain evidence="2">M_DeepCast_50m_m2_156</strain>
    </source>
</reference>
<dbReference type="AlphaFoldDB" id="A0A8T4C7E5"/>
<feature type="transmembrane region" description="Helical" evidence="1">
    <location>
        <begin position="61"/>
        <end position="78"/>
    </location>
</feature>
<evidence type="ECO:0000256" key="1">
    <source>
        <dbReference type="SAM" id="Phobius"/>
    </source>
</evidence>
<dbReference type="EMBL" id="VGJJ01000025">
    <property type="protein sequence ID" value="MBM3282351.1"/>
    <property type="molecule type" value="Genomic_DNA"/>
</dbReference>